<dbReference type="HOGENOM" id="CLU_021409_0_0_10"/>
<keyword evidence="3" id="KW-0378">Hydrolase</keyword>
<evidence type="ECO:0000256" key="3">
    <source>
        <dbReference type="ARBA" id="ARBA00022801"/>
    </source>
</evidence>
<evidence type="ECO:0000313" key="8">
    <source>
        <dbReference type="EMBL" id="EOS16628.1"/>
    </source>
</evidence>
<dbReference type="InterPro" id="IPR032865">
    <property type="entry name" value="Prok-E2_A"/>
</dbReference>
<reference evidence="8 9" key="1">
    <citation type="submission" date="2013-04" db="EMBL/GenBank/DDBJ databases">
        <title>The Genome Sequence of Bacteroides massiliensis dnLKV3.</title>
        <authorList>
            <consortium name="The Broad Institute Genomics Platform"/>
            <consortium name="The Broad Institute Genome Sequencing Center for Infectious Disease"/>
            <person name="Earl A."/>
            <person name="Xavier R."/>
            <person name="Kuhn K."/>
            <person name="Stappenbeck T."/>
            <person name="Walker B."/>
            <person name="Young S."/>
            <person name="Zeng Q."/>
            <person name="Gargeya S."/>
            <person name="Fitzgerald M."/>
            <person name="Haas B."/>
            <person name="Abouelleil A."/>
            <person name="Allen A.W."/>
            <person name="Alvarado L."/>
            <person name="Arachchi H.M."/>
            <person name="Berlin A.M."/>
            <person name="Chapman S.B."/>
            <person name="Gainer-Dewar J."/>
            <person name="Goldberg J."/>
            <person name="Griggs A."/>
            <person name="Gujja S."/>
            <person name="Hansen M."/>
            <person name="Howarth C."/>
            <person name="Imamovic A."/>
            <person name="Ireland A."/>
            <person name="Larimer J."/>
            <person name="McCowan C."/>
            <person name="Murphy C."/>
            <person name="Pearson M."/>
            <person name="Poon T.W."/>
            <person name="Priest M."/>
            <person name="Roberts A."/>
            <person name="Saif S."/>
            <person name="Shea T."/>
            <person name="Sisk P."/>
            <person name="Sykes S."/>
            <person name="Wortman J."/>
            <person name="Nusbaum C."/>
            <person name="Birren B."/>
        </authorList>
    </citation>
    <scope>NUCLEOTIDE SEQUENCE [LARGE SCALE GENOMIC DNA]</scope>
    <source>
        <strain evidence="9">dnLKV3</strain>
    </source>
</reference>
<evidence type="ECO:0000256" key="4">
    <source>
        <dbReference type="ARBA" id="ARBA00022833"/>
    </source>
</evidence>
<dbReference type="Pfam" id="PF14464">
    <property type="entry name" value="Prok-JAB"/>
    <property type="match status" value="1"/>
</dbReference>
<dbReference type="GO" id="GO:0008237">
    <property type="term" value="F:metallopeptidase activity"/>
    <property type="evidence" value="ECO:0007669"/>
    <property type="project" value="UniProtKB-KW"/>
</dbReference>
<dbReference type="SUPFAM" id="SSF69572">
    <property type="entry name" value="Activating enzymes of the ubiquitin-like proteins"/>
    <property type="match status" value="1"/>
</dbReference>
<comment type="caution">
    <text evidence="8">The sequence shown here is derived from an EMBL/GenBank/DDBJ whole genome shotgun (WGS) entry which is preliminary data.</text>
</comment>
<keyword evidence="1" id="KW-0645">Protease</keyword>
<dbReference type="Gene3D" id="3.40.140.10">
    <property type="entry name" value="Cytidine Deaminase, domain 2"/>
    <property type="match status" value="1"/>
</dbReference>
<gene>
    <name evidence="8" type="ORF">C802_00307</name>
</gene>
<evidence type="ECO:0000256" key="1">
    <source>
        <dbReference type="ARBA" id="ARBA00022670"/>
    </source>
</evidence>
<sequence length="711" mass="80412">MALKGYDIIKGKEIRGSRLRLPRAIAIHRTAQFDSDIKIKECRINSKGDEIIIMSFRALSIPDEPVFPILKEEDVAIKCTKEDLILPSVFALRKDFPVGLPHSNAMPYAHPVSLCVSDVPFSDYRLQFSAYDFLQSIRRWFDLNSIGELHEPDRPLEVFYGSHIVATIKNFQNCGCFGRFHAISKNTAILEYTERKSATHYIFPFKADEILSNGMAEIPEIIGDLNRITVCKGNPLLNVIESLFYNHQALKIDLPLFLPVLISQKRAIGLDAESSELFFIVFKKKICDIALQAKKQSHDSFQKWLYSQQIDIVMTLPPVSRELNASSNGLGNLFKKVSFIGAGTLGGNIIDHFIRQGVSEKIVIIDDDSLLPHNIARHVLSPEYVMQSKAKALKDVYRSIEYQKVDSIDKDVLLFNNNDKQRAFENADLIIDASTSIAVERNLALDNSYGDARRSSVFLNPKGTELALLYEDTERKYRLDLLEMTYYRMLIVDERLNDHLSVSEKQRTNSFSCRAESSIIDYDNVGLLASIASQQLKKLYASNDAKIAIWRISAGNSVVDYINIPLSDWQLFDINGVKVYIINDVISIMKEQRLSSGTLETGGVFFGCYDKDRQIIYVLHSHPAPIDSKHGPTSFVRGCNGLKEVQDSINLKTYYQVRYLGEWHSHPSGSNTPSTLDKKQFDEMSTDHLLQNIPFVQAIIGDNGVYVNALI</sequence>
<dbReference type="STRING" id="1235788.C802_00307"/>
<dbReference type="Gene3D" id="3.40.50.720">
    <property type="entry name" value="NAD(P)-binding Rossmann-like Domain"/>
    <property type="match status" value="1"/>
</dbReference>
<organism evidence="8 9">
    <name type="scientific">Phocaeicola sartorii</name>
    <dbReference type="NCBI Taxonomy" id="671267"/>
    <lineage>
        <taxon>Bacteria</taxon>
        <taxon>Pseudomonadati</taxon>
        <taxon>Bacteroidota</taxon>
        <taxon>Bacteroidia</taxon>
        <taxon>Bacteroidales</taxon>
        <taxon>Bacteroidaceae</taxon>
        <taxon>Phocaeicola</taxon>
    </lineage>
</organism>
<keyword evidence="4" id="KW-0862">Zinc</keyword>
<evidence type="ECO:0000259" key="7">
    <source>
        <dbReference type="Pfam" id="PF14464"/>
    </source>
</evidence>
<evidence type="ECO:0000256" key="2">
    <source>
        <dbReference type="ARBA" id="ARBA00022723"/>
    </source>
</evidence>
<dbReference type="GO" id="GO:0006508">
    <property type="term" value="P:proteolysis"/>
    <property type="evidence" value="ECO:0007669"/>
    <property type="project" value="UniProtKB-KW"/>
</dbReference>
<dbReference type="GO" id="GO:0008641">
    <property type="term" value="F:ubiquitin-like modifier activating enzyme activity"/>
    <property type="evidence" value="ECO:0007669"/>
    <property type="project" value="InterPro"/>
</dbReference>
<dbReference type="SUPFAM" id="SSF102712">
    <property type="entry name" value="JAB1/MPN domain"/>
    <property type="match status" value="1"/>
</dbReference>
<evidence type="ECO:0000313" key="9">
    <source>
        <dbReference type="Proteomes" id="UP000014200"/>
    </source>
</evidence>
<keyword evidence="9" id="KW-1185">Reference proteome</keyword>
<evidence type="ECO:0008006" key="10">
    <source>
        <dbReference type="Google" id="ProtNLM"/>
    </source>
</evidence>
<dbReference type="InterPro" id="IPR028090">
    <property type="entry name" value="JAB_dom_prok"/>
</dbReference>
<dbReference type="Proteomes" id="UP000014200">
    <property type="component" value="Unassembled WGS sequence"/>
</dbReference>
<dbReference type="AlphaFoldDB" id="R9IDT2"/>
<keyword evidence="5" id="KW-0482">Metalloprotease</keyword>
<name>R9IDT2_9BACT</name>
<accession>R9IDT2</accession>
<dbReference type="OrthoDB" id="517279at2"/>
<dbReference type="InterPro" id="IPR000594">
    <property type="entry name" value="ThiF_NAD_FAD-bd"/>
</dbReference>
<dbReference type="InterPro" id="IPR035985">
    <property type="entry name" value="Ubiquitin-activating_enz"/>
</dbReference>
<dbReference type="EMBL" id="ASSP01000003">
    <property type="protein sequence ID" value="EOS16628.1"/>
    <property type="molecule type" value="Genomic_DNA"/>
</dbReference>
<feature type="domain" description="JAB" evidence="7">
    <location>
        <begin position="585"/>
        <end position="700"/>
    </location>
</feature>
<evidence type="ECO:0000256" key="5">
    <source>
        <dbReference type="ARBA" id="ARBA00023049"/>
    </source>
</evidence>
<dbReference type="PATRIC" id="fig|1235788.3.peg.303"/>
<dbReference type="RefSeq" id="WP_016274793.1">
    <property type="nucleotide sequence ID" value="NZ_JANKBR010000030.1"/>
</dbReference>
<proteinExistence type="predicted"/>
<evidence type="ECO:0000259" key="6">
    <source>
        <dbReference type="Pfam" id="PF00899"/>
    </source>
</evidence>
<protein>
    <recommendedName>
        <fullName evidence="10">Thiamine biosynthesis protein ThiF</fullName>
    </recommendedName>
</protein>
<feature type="domain" description="THIF-type NAD/FAD binding fold" evidence="6">
    <location>
        <begin position="336"/>
        <end position="441"/>
    </location>
</feature>
<dbReference type="Pfam" id="PF14457">
    <property type="entry name" value="Prok-E2_A"/>
    <property type="match status" value="1"/>
</dbReference>
<dbReference type="GO" id="GO:0046872">
    <property type="term" value="F:metal ion binding"/>
    <property type="evidence" value="ECO:0007669"/>
    <property type="project" value="UniProtKB-KW"/>
</dbReference>
<keyword evidence="2" id="KW-0479">Metal-binding</keyword>
<dbReference type="Pfam" id="PF00899">
    <property type="entry name" value="ThiF"/>
    <property type="match status" value="1"/>
</dbReference>